<dbReference type="EMBL" id="RKMK01000027">
    <property type="protein sequence ID" value="RXG90941.1"/>
    <property type="molecule type" value="Genomic_DNA"/>
</dbReference>
<protein>
    <submittedName>
        <fullName evidence="1">Uncharacterized protein</fullName>
    </submittedName>
</protein>
<gene>
    <name evidence="1" type="ORF">EAS61_25045</name>
</gene>
<dbReference type="AlphaFoldDB" id="A0A4Q0QH40"/>
<name>A0A4Q0QH40_9BRAD</name>
<dbReference type="Proteomes" id="UP000290174">
    <property type="component" value="Unassembled WGS sequence"/>
</dbReference>
<proteinExistence type="predicted"/>
<reference evidence="1 2" key="1">
    <citation type="submission" date="2018-11" db="EMBL/GenBank/DDBJ databases">
        <title>Bradyrhizobium sp. nov., isolated from effective nodules of peanut in China.</title>
        <authorList>
            <person name="Li Y."/>
        </authorList>
    </citation>
    <scope>NUCLEOTIDE SEQUENCE [LARGE SCALE GENOMIC DNA]</scope>
    <source>
        <strain evidence="1 2">CCBAU 51770</strain>
    </source>
</reference>
<accession>A0A4Q0QH40</accession>
<sequence>MDGEGCDGLTMITLRLGVDGSLTPWAQAPAGTTSASVIKTKRFMRDLPSKNVREANTVPSRFLA</sequence>
<comment type="caution">
    <text evidence="1">The sequence shown here is derived from an EMBL/GenBank/DDBJ whole genome shotgun (WGS) entry which is preliminary data.</text>
</comment>
<evidence type="ECO:0000313" key="2">
    <source>
        <dbReference type="Proteomes" id="UP000290174"/>
    </source>
</evidence>
<organism evidence="1 2">
    <name type="scientific">Bradyrhizobium zhanjiangense</name>
    <dbReference type="NCBI Taxonomy" id="1325107"/>
    <lineage>
        <taxon>Bacteria</taxon>
        <taxon>Pseudomonadati</taxon>
        <taxon>Pseudomonadota</taxon>
        <taxon>Alphaproteobacteria</taxon>
        <taxon>Hyphomicrobiales</taxon>
        <taxon>Nitrobacteraceae</taxon>
        <taxon>Bradyrhizobium</taxon>
    </lineage>
</organism>
<evidence type="ECO:0000313" key="1">
    <source>
        <dbReference type="EMBL" id="RXG90941.1"/>
    </source>
</evidence>